<dbReference type="Proteomes" id="UP001596447">
    <property type="component" value="Unassembled WGS sequence"/>
</dbReference>
<organism evidence="6 7">
    <name type="scientific">Halospeciosus flavus</name>
    <dbReference type="NCBI Taxonomy" id="3032283"/>
    <lineage>
        <taxon>Archaea</taxon>
        <taxon>Methanobacteriati</taxon>
        <taxon>Methanobacteriota</taxon>
        <taxon>Stenosarchaea group</taxon>
        <taxon>Halobacteria</taxon>
        <taxon>Halobacteriales</taxon>
        <taxon>Halobacteriaceae</taxon>
        <taxon>Halospeciosus</taxon>
    </lineage>
</organism>
<dbReference type="InterPro" id="IPR030678">
    <property type="entry name" value="Peptide/Ni-bd"/>
</dbReference>
<feature type="compositionally biased region" description="Polar residues" evidence="4">
    <location>
        <begin position="33"/>
        <end position="60"/>
    </location>
</feature>
<gene>
    <name evidence="6" type="ORF">ACFQJ9_06210</name>
</gene>
<keyword evidence="7" id="KW-1185">Reference proteome</keyword>
<feature type="region of interest" description="Disordered" evidence="4">
    <location>
        <begin position="30"/>
        <end position="60"/>
    </location>
</feature>
<evidence type="ECO:0000256" key="3">
    <source>
        <dbReference type="ARBA" id="ARBA00022729"/>
    </source>
</evidence>
<dbReference type="GO" id="GO:0042597">
    <property type="term" value="C:periplasmic space"/>
    <property type="evidence" value="ECO:0007669"/>
    <property type="project" value="UniProtKB-ARBA"/>
</dbReference>
<sequence>MSKKGPIPHGIDRRKYLASIGLAAGVSVAGCSTRDSSTTPTESGGNQTTTSKSQPSVGGQWIQGQTSGVQTLIPFLSTDEISDYALARVLDYGAFISPDLEPKGLWFENWEMNDANDVIRYKLRENLQYGGDLGQVTVDDYLYNLKHIHQNKENWAGYNYVSKFYIDGEPINYVKEGKYTFRAELPSARANRMFNDYTMWMRPLPKGILEKYVPSKDIQGLKKDEQLVDASWTGNLGPFTLDEWKRQSHLTFTRNENYYLREAEEFPDDIPYFESYKMQQFNSTSAISSALKTGGVTATGLNPFKADTFKQADDVQVVTNKYGSGLFYVTLNQRLNGWEGFRNKDVRQAFAMALDKQTMIQNIQQGYATPAHTWSPVWGPYYSEEGIWKPNGPRIEEAKSKIESALDSYTYENGKLKGPDGNQVELKLAWVTGAKTTKLTKDYLQSQFNKLGVSVTLEGVNWTTMLGKYCKNSASNTEGVSEADWVASPFNGGPWDQSTSPRDWDIMTGVGFDHGAYTPWSVIQMLFTTRGSYNWAGYVPPESFNLDTKLQEAAAAGSREKTKSLLQSTMNMLSEEQPVLFSMTEKVLTGYRDRVAGLETDPENFYGAVNGNSKNRQLYFEG</sequence>
<protein>
    <submittedName>
        <fullName evidence="6">ABC transporter substrate-binding protein</fullName>
    </submittedName>
</protein>
<comment type="similarity">
    <text evidence="1">Belongs to the bacterial solute-binding protein 5 family.</text>
</comment>
<comment type="caution">
    <text evidence="6">The sequence shown here is derived from an EMBL/GenBank/DDBJ whole genome shotgun (WGS) entry which is preliminary data.</text>
</comment>
<proteinExistence type="inferred from homology"/>
<evidence type="ECO:0000256" key="4">
    <source>
        <dbReference type="SAM" id="MobiDB-lite"/>
    </source>
</evidence>
<evidence type="ECO:0000313" key="7">
    <source>
        <dbReference type="Proteomes" id="UP001596447"/>
    </source>
</evidence>
<feature type="domain" description="Solute-binding protein family 5" evidence="5">
    <location>
        <begin position="102"/>
        <end position="488"/>
    </location>
</feature>
<evidence type="ECO:0000256" key="2">
    <source>
        <dbReference type="ARBA" id="ARBA00022448"/>
    </source>
</evidence>
<dbReference type="Pfam" id="PF00496">
    <property type="entry name" value="SBP_bac_5"/>
    <property type="match status" value="1"/>
</dbReference>
<dbReference type="PANTHER" id="PTHR30290">
    <property type="entry name" value="PERIPLASMIC BINDING COMPONENT OF ABC TRANSPORTER"/>
    <property type="match status" value="1"/>
</dbReference>
<evidence type="ECO:0000313" key="6">
    <source>
        <dbReference type="EMBL" id="MFC7199011.1"/>
    </source>
</evidence>
<dbReference type="Gene3D" id="3.40.190.10">
    <property type="entry name" value="Periplasmic binding protein-like II"/>
    <property type="match status" value="1"/>
</dbReference>
<evidence type="ECO:0000259" key="5">
    <source>
        <dbReference type="Pfam" id="PF00496"/>
    </source>
</evidence>
<dbReference type="PIRSF" id="PIRSF002741">
    <property type="entry name" value="MppA"/>
    <property type="match status" value="1"/>
</dbReference>
<name>A0ABD5Z1G2_9EURY</name>
<dbReference type="SUPFAM" id="SSF53850">
    <property type="entry name" value="Periplasmic binding protein-like II"/>
    <property type="match status" value="1"/>
</dbReference>
<dbReference type="Gene3D" id="3.10.105.10">
    <property type="entry name" value="Dipeptide-binding Protein, Domain 3"/>
    <property type="match status" value="1"/>
</dbReference>
<accession>A0ABD5Z1G2</accession>
<evidence type="ECO:0000256" key="1">
    <source>
        <dbReference type="ARBA" id="ARBA00005695"/>
    </source>
</evidence>
<keyword evidence="2" id="KW-0813">Transport</keyword>
<dbReference type="CDD" id="cd00995">
    <property type="entry name" value="PBP2_NikA_DppA_OppA_like"/>
    <property type="match status" value="1"/>
</dbReference>
<keyword evidence="3" id="KW-0732">Signal</keyword>
<dbReference type="EMBL" id="JBHTAR010000011">
    <property type="protein sequence ID" value="MFC7199011.1"/>
    <property type="molecule type" value="Genomic_DNA"/>
</dbReference>
<dbReference type="PANTHER" id="PTHR30290:SF9">
    <property type="entry name" value="OLIGOPEPTIDE-BINDING PROTEIN APPA"/>
    <property type="match status" value="1"/>
</dbReference>
<dbReference type="InterPro" id="IPR000914">
    <property type="entry name" value="SBP_5_dom"/>
</dbReference>
<dbReference type="InterPro" id="IPR039424">
    <property type="entry name" value="SBP_5"/>
</dbReference>
<reference evidence="6 7" key="1">
    <citation type="journal article" date="2019" name="Int. J. Syst. Evol. Microbiol.">
        <title>The Global Catalogue of Microorganisms (GCM) 10K type strain sequencing project: providing services to taxonomists for standard genome sequencing and annotation.</title>
        <authorList>
            <consortium name="The Broad Institute Genomics Platform"/>
            <consortium name="The Broad Institute Genome Sequencing Center for Infectious Disease"/>
            <person name="Wu L."/>
            <person name="Ma J."/>
        </authorList>
    </citation>
    <scope>NUCLEOTIDE SEQUENCE [LARGE SCALE GENOMIC DNA]</scope>
    <source>
        <strain evidence="6 7">XZGYJ-43</strain>
    </source>
</reference>
<dbReference type="PROSITE" id="PS51257">
    <property type="entry name" value="PROKAR_LIPOPROTEIN"/>
    <property type="match status" value="1"/>
</dbReference>
<dbReference type="AlphaFoldDB" id="A0ABD5Z1G2"/>
<dbReference type="RefSeq" id="WP_279528961.1">
    <property type="nucleotide sequence ID" value="NZ_CP122312.1"/>
</dbReference>